<evidence type="ECO:0000313" key="3">
    <source>
        <dbReference type="Proteomes" id="UP000494119"/>
    </source>
</evidence>
<organism evidence="2 3">
    <name type="scientific">Paraburkholderia caffeinitolerans</name>
    <dbReference type="NCBI Taxonomy" id="1723730"/>
    <lineage>
        <taxon>Bacteria</taxon>
        <taxon>Pseudomonadati</taxon>
        <taxon>Pseudomonadota</taxon>
        <taxon>Betaproteobacteria</taxon>
        <taxon>Burkholderiales</taxon>
        <taxon>Burkholderiaceae</taxon>
        <taxon>Paraburkholderia</taxon>
    </lineage>
</organism>
<name>A0A6J5GZU8_9BURK</name>
<accession>A0A6J5GZU8</accession>
<dbReference type="Proteomes" id="UP000494119">
    <property type="component" value="Unassembled WGS sequence"/>
</dbReference>
<dbReference type="EMBL" id="CADIKL010000061">
    <property type="protein sequence ID" value="CAB3808809.1"/>
    <property type="molecule type" value="Genomic_DNA"/>
</dbReference>
<gene>
    <name evidence="2" type="ORF">LMG28688_06848</name>
</gene>
<dbReference type="RefSeq" id="WP_175198273.1">
    <property type="nucleotide sequence ID" value="NZ_CADIKL010000061.1"/>
</dbReference>
<evidence type="ECO:0000256" key="1">
    <source>
        <dbReference type="SAM" id="Phobius"/>
    </source>
</evidence>
<evidence type="ECO:0008006" key="4">
    <source>
        <dbReference type="Google" id="ProtNLM"/>
    </source>
</evidence>
<proteinExistence type="predicted"/>
<feature type="transmembrane region" description="Helical" evidence="1">
    <location>
        <begin position="152"/>
        <end position="172"/>
    </location>
</feature>
<keyword evidence="1" id="KW-0812">Transmembrane</keyword>
<feature type="transmembrane region" description="Helical" evidence="1">
    <location>
        <begin position="12"/>
        <end position="28"/>
    </location>
</feature>
<protein>
    <recommendedName>
        <fullName evidence="4">DUF4400 domain-containing protein</fullName>
    </recommendedName>
</protein>
<dbReference type="AlphaFoldDB" id="A0A6J5GZU8"/>
<keyword evidence="1" id="KW-1133">Transmembrane helix</keyword>
<sequence>MASSRFVRHVKWWFFVVPLLASVLLPIIPDDGLFAISDAESQSAVQALGDERAETSVDKTNVLFRRLFVTTGAVAATLRGGGDGFDADGTRDFARGWARHFWMQTYRALYRAVVMKAWLAGTIVLCMAAWVDGTMRRRIRAAAAGFASPLSFHLAMHGVLVVLGCAFVVLVLPVSLIAQWWTILAIFLPLLLWIVSSSA</sequence>
<feature type="transmembrane region" description="Helical" evidence="1">
    <location>
        <begin position="108"/>
        <end position="131"/>
    </location>
</feature>
<dbReference type="InterPro" id="IPR022266">
    <property type="entry name" value="DtrJ-like"/>
</dbReference>
<feature type="transmembrane region" description="Helical" evidence="1">
    <location>
        <begin position="178"/>
        <end position="195"/>
    </location>
</feature>
<reference evidence="2 3" key="1">
    <citation type="submission" date="2020-04" db="EMBL/GenBank/DDBJ databases">
        <authorList>
            <person name="De Canck E."/>
        </authorList>
    </citation>
    <scope>NUCLEOTIDE SEQUENCE [LARGE SCALE GENOMIC DNA]</scope>
    <source>
        <strain evidence="2 3">LMG 28688</strain>
    </source>
</reference>
<dbReference type="Pfam" id="PF14348">
    <property type="entry name" value="DtrJ-like"/>
    <property type="match status" value="1"/>
</dbReference>
<keyword evidence="3" id="KW-1185">Reference proteome</keyword>
<evidence type="ECO:0000313" key="2">
    <source>
        <dbReference type="EMBL" id="CAB3808809.1"/>
    </source>
</evidence>
<keyword evidence="1" id="KW-0472">Membrane</keyword>